<protein>
    <submittedName>
        <fullName evidence="6">Cofactor FMO1 FAD enzyme</fullName>
    </submittedName>
</protein>
<evidence type="ECO:0000256" key="2">
    <source>
        <dbReference type="ARBA" id="ARBA00022827"/>
    </source>
</evidence>
<accession>A0ABR1UU54</accession>
<feature type="region of interest" description="Disordered" evidence="4">
    <location>
        <begin position="585"/>
        <end position="606"/>
    </location>
</feature>
<sequence>MEYTSDSDVERVDVVVVGAGWNGLISAKTYLDFKPSASLVIIDDNATFGGVWSAEKIYPSLYAQIKHGLFEYSFYPMRNEGITEDGYISGQTIHQYLNDFAWDFDLVRRSRLQTIVTHVSRTVWGGWRLDLGGKAPIECTKLIYASGATSHPVIPGWPNKGFRSPIIHSTEIGTHLKALENIESATIVGGAKSSYDTVFLLLKAGKKVDWIIREDGSGPLAIMPPTLLGMANTMDVVTTRFVALMGCSIMNTDGAAQDFIQRTYLGQCIAWLFWAAVNWIAERHAGYSQSENAEKLRPEPHGNGIFWANAGLGAASVPLFWKTFHEGNCRVHRTDIHSLDDRDTVTLKNGTSYQTDYMVLCTGFDKSFHVFSEQMQEDCGFIANPAEGTKWSKLERDAEKVVDELLPAIKTSPFGLSNTFTREETADGRKLLHGPSRHYRRLVVPSLAAQGDRSVFFPGFIHTIYTPIVSEVQALWGVAFLLGLHDTPPLEEMEREVAGWTVWSRKRYVSQGKKHAYAIYDFLPYIDTLLRDLGVNPQRKKSYLASLFSPAYPREYKGIADEFRRAVAKERSLILAARGTPGTATAELMGKGEASGAPDGRLHEPASAKKVGVPGAICCLRNPRRRPHMM</sequence>
<dbReference type="InterPro" id="IPR050346">
    <property type="entry name" value="FMO-like"/>
</dbReference>
<keyword evidence="1" id="KW-0285">Flavoprotein</keyword>
<dbReference type="RefSeq" id="XP_066661055.1">
    <property type="nucleotide sequence ID" value="XM_066818867.1"/>
</dbReference>
<proteinExistence type="predicted"/>
<evidence type="ECO:0000259" key="5">
    <source>
        <dbReference type="Pfam" id="PF07992"/>
    </source>
</evidence>
<dbReference type="InterPro" id="IPR036188">
    <property type="entry name" value="FAD/NAD-bd_sf"/>
</dbReference>
<evidence type="ECO:0000313" key="7">
    <source>
        <dbReference type="Proteomes" id="UP001433268"/>
    </source>
</evidence>
<name>A0ABR1UU54_9PEZI</name>
<keyword evidence="7" id="KW-1185">Reference proteome</keyword>
<gene>
    <name evidence="6" type="ORF">PG997_014553</name>
</gene>
<dbReference type="SUPFAM" id="SSF51905">
    <property type="entry name" value="FAD/NAD(P)-binding domain"/>
    <property type="match status" value="2"/>
</dbReference>
<dbReference type="Pfam" id="PF07992">
    <property type="entry name" value="Pyr_redox_2"/>
    <property type="match status" value="1"/>
</dbReference>
<evidence type="ECO:0000256" key="3">
    <source>
        <dbReference type="ARBA" id="ARBA00023002"/>
    </source>
</evidence>
<dbReference type="PANTHER" id="PTHR23023">
    <property type="entry name" value="DIMETHYLANILINE MONOOXYGENASE"/>
    <property type="match status" value="1"/>
</dbReference>
<feature type="domain" description="FAD/NAD(P)-binding" evidence="5">
    <location>
        <begin position="13"/>
        <end position="215"/>
    </location>
</feature>
<keyword evidence="2" id="KW-0274">FAD</keyword>
<evidence type="ECO:0000256" key="1">
    <source>
        <dbReference type="ARBA" id="ARBA00022630"/>
    </source>
</evidence>
<organism evidence="6 7">
    <name type="scientific">Apiospora hydei</name>
    <dbReference type="NCBI Taxonomy" id="1337664"/>
    <lineage>
        <taxon>Eukaryota</taxon>
        <taxon>Fungi</taxon>
        <taxon>Dikarya</taxon>
        <taxon>Ascomycota</taxon>
        <taxon>Pezizomycotina</taxon>
        <taxon>Sordariomycetes</taxon>
        <taxon>Xylariomycetidae</taxon>
        <taxon>Amphisphaeriales</taxon>
        <taxon>Apiosporaceae</taxon>
        <taxon>Apiospora</taxon>
    </lineage>
</organism>
<dbReference type="Proteomes" id="UP001433268">
    <property type="component" value="Unassembled WGS sequence"/>
</dbReference>
<reference evidence="6 7" key="1">
    <citation type="submission" date="2023-01" db="EMBL/GenBank/DDBJ databases">
        <title>Analysis of 21 Apiospora genomes using comparative genomics revels a genus with tremendous synthesis potential of carbohydrate active enzymes and secondary metabolites.</title>
        <authorList>
            <person name="Sorensen T."/>
        </authorList>
    </citation>
    <scope>NUCLEOTIDE SEQUENCE [LARGE SCALE GENOMIC DNA]</scope>
    <source>
        <strain evidence="6 7">CBS 114990</strain>
    </source>
</reference>
<dbReference type="InterPro" id="IPR023753">
    <property type="entry name" value="FAD/NAD-binding_dom"/>
</dbReference>
<dbReference type="EMBL" id="JAQQWN010000010">
    <property type="protein sequence ID" value="KAK8062456.1"/>
    <property type="molecule type" value="Genomic_DNA"/>
</dbReference>
<comment type="caution">
    <text evidence="6">The sequence shown here is derived from an EMBL/GenBank/DDBJ whole genome shotgun (WGS) entry which is preliminary data.</text>
</comment>
<evidence type="ECO:0000313" key="6">
    <source>
        <dbReference type="EMBL" id="KAK8062456.1"/>
    </source>
</evidence>
<keyword evidence="3" id="KW-0560">Oxidoreductase</keyword>
<dbReference type="Gene3D" id="3.50.50.60">
    <property type="entry name" value="FAD/NAD(P)-binding domain"/>
    <property type="match status" value="1"/>
</dbReference>
<dbReference type="GeneID" id="92051927"/>
<evidence type="ECO:0000256" key="4">
    <source>
        <dbReference type="SAM" id="MobiDB-lite"/>
    </source>
</evidence>